<reference evidence="4 5" key="1">
    <citation type="submission" date="2023-09" db="EMBL/GenBank/DDBJ databases">
        <title>Pangenome analysis of Batrachochytrium dendrobatidis and related Chytrids.</title>
        <authorList>
            <person name="Yacoub M.N."/>
            <person name="Stajich J.E."/>
            <person name="James T.Y."/>
        </authorList>
    </citation>
    <scope>NUCLEOTIDE SEQUENCE [LARGE SCALE GENOMIC DNA]</scope>
    <source>
        <strain evidence="4 5">JEL0888</strain>
    </source>
</reference>
<dbReference type="InterPro" id="IPR004147">
    <property type="entry name" value="ABC1_dom"/>
</dbReference>
<dbReference type="Proteomes" id="UP001527925">
    <property type="component" value="Unassembled WGS sequence"/>
</dbReference>
<keyword evidence="2" id="KW-0472">Membrane</keyword>
<organism evidence="4 5">
    <name type="scientific">Polyrhizophydium stewartii</name>
    <dbReference type="NCBI Taxonomy" id="2732419"/>
    <lineage>
        <taxon>Eukaryota</taxon>
        <taxon>Fungi</taxon>
        <taxon>Fungi incertae sedis</taxon>
        <taxon>Chytridiomycota</taxon>
        <taxon>Chytridiomycota incertae sedis</taxon>
        <taxon>Chytridiomycetes</taxon>
        <taxon>Rhizophydiales</taxon>
        <taxon>Rhizophydiales incertae sedis</taxon>
        <taxon>Polyrhizophydium</taxon>
    </lineage>
</organism>
<feature type="transmembrane region" description="Helical" evidence="2">
    <location>
        <begin position="160"/>
        <end position="180"/>
    </location>
</feature>
<evidence type="ECO:0000259" key="3">
    <source>
        <dbReference type="Pfam" id="PF03109"/>
    </source>
</evidence>
<evidence type="ECO:0000313" key="4">
    <source>
        <dbReference type="EMBL" id="KAL2913482.1"/>
    </source>
</evidence>
<dbReference type="SUPFAM" id="SSF56112">
    <property type="entry name" value="Protein kinase-like (PK-like)"/>
    <property type="match status" value="1"/>
</dbReference>
<dbReference type="PANTHER" id="PTHR45890:SF1">
    <property type="entry name" value="AARF DOMAIN CONTAINING KINASE 2"/>
    <property type="match status" value="1"/>
</dbReference>
<feature type="compositionally biased region" description="Pro residues" evidence="1">
    <location>
        <begin position="24"/>
        <end position="35"/>
    </location>
</feature>
<dbReference type="Pfam" id="PF03109">
    <property type="entry name" value="ABC1"/>
    <property type="match status" value="1"/>
</dbReference>
<comment type="caution">
    <text evidence="4">The sequence shown here is derived from an EMBL/GenBank/DDBJ whole genome shotgun (WGS) entry which is preliminary data.</text>
</comment>
<proteinExistence type="predicted"/>
<dbReference type="InterPro" id="IPR011009">
    <property type="entry name" value="Kinase-like_dom_sf"/>
</dbReference>
<protein>
    <recommendedName>
        <fullName evidence="3">ABC1 atypical kinase-like domain-containing protein</fullName>
    </recommendedName>
</protein>
<dbReference type="PANTHER" id="PTHR45890">
    <property type="entry name" value="AARF DOMAIN CONTAINING KINASE 2 (PREDICTED)"/>
    <property type="match status" value="1"/>
</dbReference>
<keyword evidence="5" id="KW-1185">Reference proteome</keyword>
<feature type="region of interest" description="Disordered" evidence="1">
    <location>
        <begin position="1"/>
        <end position="55"/>
    </location>
</feature>
<gene>
    <name evidence="4" type="ORF">HK105_206942</name>
</gene>
<evidence type="ECO:0000256" key="2">
    <source>
        <dbReference type="SAM" id="Phobius"/>
    </source>
</evidence>
<dbReference type="EMBL" id="JADGIZ020000045">
    <property type="protein sequence ID" value="KAL2913482.1"/>
    <property type="molecule type" value="Genomic_DNA"/>
</dbReference>
<accession>A0ABR4N1S1</accession>
<name>A0ABR4N1S1_9FUNG</name>
<evidence type="ECO:0000313" key="5">
    <source>
        <dbReference type="Proteomes" id="UP001527925"/>
    </source>
</evidence>
<keyword evidence="2" id="KW-0812">Transmembrane</keyword>
<sequence length="645" mass="70412">MLTAARRIGAARSPCGLAPRSPLSSPPRPRSPPSPQAWAPRAVPNAREAHSATPAGGIQRLWRPLARGSRLALGLGLGVGLAGGGAWALAEHGAALGPFARAHAEAAKRPPQLLETQPFADSSDTPVTIDADADDLPASTLGKLRRALGATSLRATLGRLFVLAVHFLPVIVLFPIWWIAHGRWLVGDQRGAAVDVRDWRLWWLHLAVSSLQRCGPLYIKFGQWISSRTDVLPPAVCAVFAQLQAHVRPHDFTHTREVIERDLLQGRQLETAFEWFDETPIGCGAIAQVHQAKLRSLPELGAHGGAECAVKVMHPNVEPQIEADLALISLAAALIAMLPGTEYLSISDEVALFGRMIHKQTDMRIEATNLDRFAFNFSKSNPGVTIPQPVRPFVGKRVLIETFQSGVPLRNVIERGPTVFDREIATIGLRAFMKMVLQDNFCHADLHPGNVLVTFERKIPNASLFSTARGSFAKTQTLGAQELARLSAIKSDSEWRDALEALKRDGFAPRLVLLDVGLVCELSAANLDNVRESFKAGLEFDSKRLAQLLTARCRYPDKVVDIPGVEAAMQQMMQDVKINAQGQLLLSQLHAVHIVSRFTELIRKHHIALEGDFVGLFVAGIIVEGVGRTLHGDLDILETLAEYLE</sequence>
<evidence type="ECO:0000256" key="1">
    <source>
        <dbReference type="SAM" id="MobiDB-lite"/>
    </source>
</evidence>
<keyword evidence="2" id="KW-1133">Transmembrane helix</keyword>
<feature type="domain" description="ABC1 atypical kinase-like" evidence="3">
    <location>
        <begin position="243"/>
        <end position="548"/>
    </location>
</feature>
<dbReference type="InterPro" id="IPR052402">
    <property type="entry name" value="ADCK_kinase"/>
</dbReference>